<reference evidence="3" key="1">
    <citation type="submission" date="2016-10" db="EMBL/GenBank/DDBJ databases">
        <authorList>
            <person name="Varghese N."/>
            <person name="Submissions S."/>
        </authorList>
    </citation>
    <scope>NUCLEOTIDE SEQUENCE [LARGE SCALE GENOMIC DNA]</scope>
    <source>
        <strain evidence="3">CGMCC 4.3506</strain>
    </source>
</reference>
<dbReference type="AlphaFoldDB" id="A0A1G7VZN5"/>
<keyword evidence="3" id="KW-1185">Reference proteome</keyword>
<dbReference type="RefSeq" id="WP_176946895.1">
    <property type="nucleotide sequence ID" value="NZ_FNCC01000010.1"/>
</dbReference>
<feature type="transmembrane region" description="Helical" evidence="1">
    <location>
        <begin position="21"/>
        <end position="43"/>
    </location>
</feature>
<name>A0A1G7VZN5_9PSEU</name>
<accession>A0A1G7VZN5</accession>
<keyword evidence="1" id="KW-0472">Membrane</keyword>
<dbReference type="EMBL" id="FNCC01000010">
    <property type="protein sequence ID" value="SDG65235.1"/>
    <property type="molecule type" value="Genomic_DNA"/>
</dbReference>
<proteinExistence type="predicted"/>
<evidence type="ECO:0000256" key="1">
    <source>
        <dbReference type="SAM" id="Phobius"/>
    </source>
</evidence>
<dbReference type="STRING" id="200378.SAMN05216553_11062"/>
<organism evidence="2 3">
    <name type="scientific">Lentzea fradiae</name>
    <dbReference type="NCBI Taxonomy" id="200378"/>
    <lineage>
        <taxon>Bacteria</taxon>
        <taxon>Bacillati</taxon>
        <taxon>Actinomycetota</taxon>
        <taxon>Actinomycetes</taxon>
        <taxon>Pseudonocardiales</taxon>
        <taxon>Pseudonocardiaceae</taxon>
        <taxon>Lentzea</taxon>
    </lineage>
</organism>
<protein>
    <submittedName>
        <fullName evidence="2">Uncharacterized protein</fullName>
    </submittedName>
</protein>
<evidence type="ECO:0000313" key="2">
    <source>
        <dbReference type="EMBL" id="SDG65235.1"/>
    </source>
</evidence>
<sequence length="46" mass="5095">MSSHRRDEHALQAQSDAVRVVSARSGLVAVGGIVSLLLLLRWLRNR</sequence>
<gene>
    <name evidence="2" type="ORF">SAMN05216553_11062</name>
</gene>
<dbReference type="Proteomes" id="UP000199623">
    <property type="component" value="Unassembled WGS sequence"/>
</dbReference>
<evidence type="ECO:0000313" key="3">
    <source>
        <dbReference type="Proteomes" id="UP000199623"/>
    </source>
</evidence>
<keyword evidence="1" id="KW-1133">Transmembrane helix</keyword>
<keyword evidence="1" id="KW-0812">Transmembrane</keyword>